<dbReference type="Pfam" id="PF10881">
    <property type="entry name" value="DUF2726"/>
    <property type="match status" value="1"/>
</dbReference>
<dbReference type="EMBL" id="JARVCO010000010">
    <property type="protein sequence ID" value="MDZ8118921.1"/>
    <property type="molecule type" value="Genomic_DNA"/>
</dbReference>
<keyword evidence="3" id="KW-0732">Signal</keyword>
<sequence>MIKIYLLGAALLTLPAMRADAESGDTYAESVSKHGKPVGKMANEKQTVYVFQANGFLVREVYNHNDICIQSDFQPSTVTKEVPASEPKPPPAPETVPAPEPMPVETKKSCSPLWFLLLLPLPALLGGIVFWLKRHPQHPIAESAPNALELQKGQEDTTLRLSRNEMSFLKTLHEAVAGQFMITFHIALDRIIDFDAPNVVPYVPELKTLTPLYADFVLHHPHDAAVSCVVLLKDSKTQNEKRNRRIQFQQIVLEEQGIQVLVVNQNYEYDVRKIQDQLAFLRKTACRSVA</sequence>
<evidence type="ECO:0000313" key="5">
    <source>
        <dbReference type="EMBL" id="MDZ8118921.1"/>
    </source>
</evidence>
<evidence type="ECO:0000256" key="1">
    <source>
        <dbReference type="SAM" id="MobiDB-lite"/>
    </source>
</evidence>
<keyword evidence="6" id="KW-1185">Reference proteome</keyword>
<proteinExistence type="predicted"/>
<evidence type="ECO:0000259" key="4">
    <source>
        <dbReference type="Pfam" id="PF10881"/>
    </source>
</evidence>
<evidence type="ECO:0000256" key="3">
    <source>
        <dbReference type="SAM" id="SignalP"/>
    </source>
</evidence>
<evidence type="ECO:0000256" key="2">
    <source>
        <dbReference type="SAM" id="Phobius"/>
    </source>
</evidence>
<feature type="signal peptide" evidence="3">
    <location>
        <begin position="1"/>
        <end position="21"/>
    </location>
</feature>
<gene>
    <name evidence="5" type="ORF">P9H32_09805</name>
</gene>
<comment type="caution">
    <text evidence="5">The sequence shown here is derived from an EMBL/GenBank/DDBJ whole genome shotgun (WGS) entry which is preliminary data.</text>
</comment>
<organism evidence="5 6">
    <name type="scientific">Pontiella agarivorans</name>
    <dbReference type="NCBI Taxonomy" id="3038953"/>
    <lineage>
        <taxon>Bacteria</taxon>
        <taxon>Pseudomonadati</taxon>
        <taxon>Kiritimatiellota</taxon>
        <taxon>Kiritimatiellia</taxon>
        <taxon>Kiritimatiellales</taxon>
        <taxon>Pontiellaceae</taxon>
        <taxon>Pontiella</taxon>
    </lineage>
</organism>
<feature type="region of interest" description="Disordered" evidence="1">
    <location>
        <begin position="78"/>
        <end position="103"/>
    </location>
</feature>
<feature type="compositionally biased region" description="Pro residues" evidence="1">
    <location>
        <begin position="86"/>
        <end position="102"/>
    </location>
</feature>
<accession>A0ABU5MXV6</accession>
<dbReference type="RefSeq" id="WP_322608714.1">
    <property type="nucleotide sequence ID" value="NZ_JARVCO010000010.1"/>
</dbReference>
<feature type="domain" description="DUF2726" evidence="4">
    <location>
        <begin position="161"/>
        <end position="278"/>
    </location>
</feature>
<feature type="transmembrane region" description="Helical" evidence="2">
    <location>
        <begin position="113"/>
        <end position="132"/>
    </location>
</feature>
<name>A0ABU5MXV6_9BACT</name>
<evidence type="ECO:0000313" key="6">
    <source>
        <dbReference type="Proteomes" id="UP001290861"/>
    </source>
</evidence>
<keyword evidence="2" id="KW-1133">Transmembrane helix</keyword>
<dbReference type="InterPro" id="IPR024402">
    <property type="entry name" value="DUF2726"/>
</dbReference>
<keyword evidence="2" id="KW-0812">Transmembrane</keyword>
<keyword evidence="2" id="KW-0472">Membrane</keyword>
<reference evidence="5 6" key="1">
    <citation type="journal article" date="2024" name="Appl. Environ. Microbiol.">
        <title>Pontiella agarivorans sp. nov., a novel marine anaerobic bacterium capable of degrading macroalgal polysaccharides and fixing nitrogen.</title>
        <authorList>
            <person name="Liu N."/>
            <person name="Kivenson V."/>
            <person name="Peng X."/>
            <person name="Cui Z."/>
            <person name="Lankiewicz T.S."/>
            <person name="Gosselin K.M."/>
            <person name="English C.J."/>
            <person name="Blair E.M."/>
            <person name="O'Malley M.A."/>
            <person name="Valentine D.L."/>
        </authorList>
    </citation>
    <scope>NUCLEOTIDE SEQUENCE [LARGE SCALE GENOMIC DNA]</scope>
    <source>
        <strain evidence="5 6">NLcol2</strain>
    </source>
</reference>
<dbReference type="Proteomes" id="UP001290861">
    <property type="component" value="Unassembled WGS sequence"/>
</dbReference>
<protein>
    <submittedName>
        <fullName evidence="5">DUF2726 domain-containing protein</fullName>
    </submittedName>
</protein>
<feature type="chain" id="PRO_5045332788" evidence="3">
    <location>
        <begin position="22"/>
        <end position="290"/>
    </location>
</feature>